<keyword evidence="11" id="KW-1185">Reference proteome</keyword>
<dbReference type="InterPro" id="IPR039809">
    <property type="entry name" value="Chemokine_b/g/d"/>
</dbReference>
<dbReference type="OrthoDB" id="8900217at2759"/>
<sequence length="99" mass="11340">MKLCLCAILLTAFCSQVLSAPAGSDPTSCCFSYSARQIPRKHIREYYYTSSRCSQPAIIFVTWRNREICTSPETTWVQDHVNHLEMKSKNLKPSLPRNL</sequence>
<protein>
    <recommendedName>
        <fullName evidence="9">C-C motif chemokine</fullName>
    </recommendedName>
</protein>
<keyword evidence="3 9" id="KW-0145">Chemotaxis</keyword>
<keyword evidence="4 9" id="KW-0202">Cytokine</keyword>
<name>A0A6P8NN06_GEOSA</name>
<evidence type="ECO:0000256" key="2">
    <source>
        <dbReference type="ARBA" id="ARBA00010868"/>
    </source>
</evidence>
<keyword evidence="6 9" id="KW-0732">Signal</keyword>
<dbReference type="GO" id="GO:0048245">
    <property type="term" value="P:eosinophil chemotaxis"/>
    <property type="evidence" value="ECO:0007669"/>
    <property type="project" value="TreeGrafter"/>
</dbReference>
<dbReference type="GO" id="GO:0030335">
    <property type="term" value="P:positive regulation of cell migration"/>
    <property type="evidence" value="ECO:0007669"/>
    <property type="project" value="TreeGrafter"/>
</dbReference>
<evidence type="ECO:0000313" key="12">
    <source>
        <dbReference type="RefSeq" id="XP_033777522.1"/>
    </source>
</evidence>
<dbReference type="Pfam" id="PF00048">
    <property type="entry name" value="IL8"/>
    <property type="match status" value="1"/>
</dbReference>
<dbReference type="RefSeq" id="XP_033777522.1">
    <property type="nucleotide sequence ID" value="XM_033921631.1"/>
</dbReference>
<dbReference type="InterPro" id="IPR036048">
    <property type="entry name" value="Interleukin_8-like_sf"/>
</dbReference>
<feature type="chain" id="PRO_5028517035" description="C-C motif chemokine" evidence="9">
    <location>
        <begin position="20"/>
        <end position="99"/>
    </location>
</feature>
<reference evidence="12" key="1">
    <citation type="submission" date="2025-08" db="UniProtKB">
        <authorList>
            <consortium name="RefSeq"/>
        </authorList>
    </citation>
    <scope>IDENTIFICATION</scope>
</reference>
<evidence type="ECO:0000256" key="8">
    <source>
        <dbReference type="ARBA" id="ARBA00023198"/>
    </source>
</evidence>
<feature type="signal peptide" evidence="9">
    <location>
        <begin position="1"/>
        <end position="19"/>
    </location>
</feature>
<evidence type="ECO:0000256" key="5">
    <source>
        <dbReference type="ARBA" id="ARBA00022525"/>
    </source>
</evidence>
<dbReference type="KEGG" id="gsh:117348940"/>
<accession>A0A6P8NN06</accession>
<evidence type="ECO:0000259" key="10">
    <source>
        <dbReference type="SMART" id="SM00199"/>
    </source>
</evidence>
<organism evidence="11 12">
    <name type="scientific">Geotrypetes seraphini</name>
    <name type="common">Gaboon caecilian</name>
    <name type="synonym">Caecilia seraphini</name>
    <dbReference type="NCBI Taxonomy" id="260995"/>
    <lineage>
        <taxon>Eukaryota</taxon>
        <taxon>Metazoa</taxon>
        <taxon>Chordata</taxon>
        <taxon>Craniata</taxon>
        <taxon>Vertebrata</taxon>
        <taxon>Euteleostomi</taxon>
        <taxon>Amphibia</taxon>
        <taxon>Gymnophiona</taxon>
        <taxon>Geotrypetes</taxon>
    </lineage>
</organism>
<dbReference type="CDD" id="cd00272">
    <property type="entry name" value="Chemokine_CC"/>
    <property type="match status" value="1"/>
</dbReference>
<evidence type="ECO:0000256" key="6">
    <source>
        <dbReference type="ARBA" id="ARBA00022729"/>
    </source>
</evidence>
<dbReference type="PANTHER" id="PTHR12015:SF170">
    <property type="entry name" value="C-C MOTIF CHEMOKINE 5"/>
    <property type="match status" value="1"/>
</dbReference>
<dbReference type="AlphaFoldDB" id="A0A6P8NN06"/>
<dbReference type="InterPro" id="IPR000827">
    <property type="entry name" value="Chemokine_CC_CS"/>
</dbReference>
<evidence type="ECO:0000256" key="9">
    <source>
        <dbReference type="RuleBase" id="RU361150"/>
    </source>
</evidence>
<dbReference type="PROSITE" id="PS00472">
    <property type="entry name" value="SMALL_CYTOKINES_CC"/>
    <property type="match status" value="1"/>
</dbReference>
<dbReference type="GO" id="GO:0048020">
    <property type="term" value="F:CCR chemokine receptor binding"/>
    <property type="evidence" value="ECO:0007669"/>
    <property type="project" value="TreeGrafter"/>
</dbReference>
<evidence type="ECO:0000313" key="11">
    <source>
        <dbReference type="Proteomes" id="UP000515159"/>
    </source>
</evidence>
<dbReference type="GO" id="GO:0061844">
    <property type="term" value="P:antimicrobial humoral immune response mediated by antimicrobial peptide"/>
    <property type="evidence" value="ECO:0007669"/>
    <property type="project" value="TreeGrafter"/>
</dbReference>
<comment type="subcellular location">
    <subcellularLocation>
        <location evidence="1 9">Secreted</location>
    </subcellularLocation>
</comment>
<dbReference type="GO" id="GO:0006954">
    <property type="term" value="P:inflammatory response"/>
    <property type="evidence" value="ECO:0007669"/>
    <property type="project" value="UniProtKB-KW"/>
</dbReference>
<dbReference type="Gene3D" id="2.40.50.40">
    <property type="match status" value="1"/>
</dbReference>
<keyword evidence="8" id="KW-0395">Inflammatory response</keyword>
<evidence type="ECO:0000256" key="4">
    <source>
        <dbReference type="ARBA" id="ARBA00022514"/>
    </source>
</evidence>
<dbReference type="GO" id="GO:0008009">
    <property type="term" value="F:chemokine activity"/>
    <property type="evidence" value="ECO:0007669"/>
    <property type="project" value="InterPro"/>
</dbReference>
<dbReference type="PANTHER" id="PTHR12015">
    <property type="entry name" value="SMALL INDUCIBLE CYTOKINE A"/>
    <property type="match status" value="1"/>
</dbReference>
<feature type="domain" description="Chemokine interleukin-8-like" evidence="10">
    <location>
        <begin position="26"/>
        <end position="84"/>
    </location>
</feature>
<comment type="similarity">
    <text evidence="2 9">Belongs to the intercrine beta (chemokine CC) family.</text>
</comment>
<dbReference type="Proteomes" id="UP000515159">
    <property type="component" value="Chromosome 15"/>
</dbReference>
<dbReference type="GeneID" id="117348940"/>
<dbReference type="SMART" id="SM00199">
    <property type="entry name" value="SCY"/>
    <property type="match status" value="1"/>
</dbReference>
<proteinExistence type="inferred from homology"/>
<gene>
    <name evidence="12" type="primary">LOC117348940</name>
</gene>
<evidence type="ECO:0000256" key="7">
    <source>
        <dbReference type="ARBA" id="ARBA00023157"/>
    </source>
</evidence>
<dbReference type="InParanoid" id="A0A6P8NN06"/>
<keyword evidence="7" id="KW-1015">Disulfide bond</keyword>
<dbReference type="InterPro" id="IPR001811">
    <property type="entry name" value="Chemokine_IL8-like_dom"/>
</dbReference>
<keyword evidence="5 9" id="KW-0964">Secreted</keyword>
<dbReference type="SUPFAM" id="SSF54117">
    <property type="entry name" value="Interleukin 8-like chemokines"/>
    <property type="match status" value="1"/>
</dbReference>
<dbReference type="GO" id="GO:0070098">
    <property type="term" value="P:chemokine-mediated signaling pathway"/>
    <property type="evidence" value="ECO:0007669"/>
    <property type="project" value="TreeGrafter"/>
</dbReference>
<evidence type="ECO:0000256" key="1">
    <source>
        <dbReference type="ARBA" id="ARBA00004613"/>
    </source>
</evidence>
<dbReference type="FunFam" id="2.40.50.40:FF:000002">
    <property type="entry name" value="C-C motif chemokine"/>
    <property type="match status" value="1"/>
</dbReference>
<evidence type="ECO:0000256" key="3">
    <source>
        <dbReference type="ARBA" id="ARBA00022500"/>
    </source>
</evidence>
<dbReference type="GO" id="GO:0005615">
    <property type="term" value="C:extracellular space"/>
    <property type="evidence" value="ECO:0007669"/>
    <property type="project" value="UniProtKB-KW"/>
</dbReference>